<accession>A0AA40K276</accession>
<evidence type="ECO:0000313" key="3">
    <source>
        <dbReference type="Proteomes" id="UP001172155"/>
    </source>
</evidence>
<dbReference type="AlphaFoldDB" id="A0AA40K276"/>
<reference evidence="2" key="1">
    <citation type="submission" date="2023-06" db="EMBL/GenBank/DDBJ databases">
        <title>Genome-scale phylogeny and comparative genomics of the fungal order Sordariales.</title>
        <authorList>
            <consortium name="Lawrence Berkeley National Laboratory"/>
            <person name="Hensen N."/>
            <person name="Bonometti L."/>
            <person name="Westerberg I."/>
            <person name="Brannstrom I.O."/>
            <person name="Guillou S."/>
            <person name="Cros-Aarteil S."/>
            <person name="Calhoun S."/>
            <person name="Haridas S."/>
            <person name="Kuo A."/>
            <person name="Mondo S."/>
            <person name="Pangilinan J."/>
            <person name="Riley R."/>
            <person name="LaButti K."/>
            <person name="Andreopoulos B."/>
            <person name="Lipzen A."/>
            <person name="Chen C."/>
            <person name="Yanf M."/>
            <person name="Daum C."/>
            <person name="Ng V."/>
            <person name="Clum A."/>
            <person name="Steindorff A."/>
            <person name="Ohm R."/>
            <person name="Martin F."/>
            <person name="Silar P."/>
            <person name="Natvig D."/>
            <person name="Lalanne C."/>
            <person name="Gautier V."/>
            <person name="Ament-velasquez S.L."/>
            <person name="Kruys A."/>
            <person name="Hutchinson M.I."/>
            <person name="Powell A.J."/>
            <person name="Barry K."/>
            <person name="Miller A.N."/>
            <person name="Grigoriev I.V."/>
            <person name="Debuchy R."/>
            <person name="Gladieux P."/>
            <person name="Thoren M.H."/>
            <person name="Johannesson H."/>
        </authorList>
    </citation>
    <scope>NUCLEOTIDE SEQUENCE</scope>
    <source>
        <strain evidence="2">SMH3187-1</strain>
    </source>
</reference>
<proteinExistence type="predicted"/>
<name>A0AA40K276_9PEZI</name>
<evidence type="ECO:0000256" key="1">
    <source>
        <dbReference type="SAM" id="MobiDB-lite"/>
    </source>
</evidence>
<evidence type="ECO:0000313" key="2">
    <source>
        <dbReference type="EMBL" id="KAK0743278.1"/>
    </source>
</evidence>
<protein>
    <submittedName>
        <fullName evidence="2">Uncharacterized protein</fullName>
    </submittedName>
</protein>
<comment type="caution">
    <text evidence="2">The sequence shown here is derived from an EMBL/GenBank/DDBJ whole genome shotgun (WGS) entry which is preliminary data.</text>
</comment>
<sequence length="244" mass="27459">MLTGTSERTAKRAKGSRQSSSGANTEFHFTRTMSTLSEERSTFEGVNGSPLPMGGLSSGRRKRGERKRIASSCHQGSSVYNISASQPARGHFFRQQVTLGIQWTFGKTYFGTSTRYQVFLWFCFYLSGRDGGRAEVGNLAAVGREGIPNGWDGWVLRGTCVVHLLFLCRVFACVFRNKRERRIPCGNSCQLRVGFMLTAPVPPPPPHTHYLLECERSIYYPRAQQAHYTSFAPCSYRCWILLSF</sequence>
<keyword evidence="3" id="KW-1185">Reference proteome</keyword>
<organism evidence="2 3">
    <name type="scientific">Schizothecium vesticola</name>
    <dbReference type="NCBI Taxonomy" id="314040"/>
    <lineage>
        <taxon>Eukaryota</taxon>
        <taxon>Fungi</taxon>
        <taxon>Dikarya</taxon>
        <taxon>Ascomycota</taxon>
        <taxon>Pezizomycotina</taxon>
        <taxon>Sordariomycetes</taxon>
        <taxon>Sordariomycetidae</taxon>
        <taxon>Sordariales</taxon>
        <taxon>Schizotheciaceae</taxon>
        <taxon>Schizothecium</taxon>
    </lineage>
</organism>
<feature type="region of interest" description="Disordered" evidence="1">
    <location>
        <begin position="1"/>
        <end position="67"/>
    </location>
</feature>
<gene>
    <name evidence="2" type="ORF">B0T18DRAFT_180270</name>
</gene>
<dbReference type="Proteomes" id="UP001172155">
    <property type="component" value="Unassembled WGS sequence"/>
</dbReference>
<dbReference type="EMBL" id="JAUKUD010000005">
    <property type="protein sequence ID" value="KAK0743278.1"/>
    <property type="molecule type" value="Genomic_DNA"/>
</dbReference>